<dbReference type="RefSeq" id="WP_311363117.1">
    <property type="nucleotide sequence ID" value="NZ_JAVRIE010000011.1"/>
</dbReference>
<reference evidence="2 3" key="1">
    <citation type="submission" date="2023-09" db="EMBL/GenBank/DDBJ databases">
        <authorList>
            <person name="Rey-Velasco X."/>
        </authorList>
    </citation>
    <scope>NUCLEOTIDE SEQUENCE [LARGE SCALE GENOMIC DNA]</scope>
    <source>
        <strain evidence="2 3">W409</strain>
    </source>
</reference>
<dbReference type="Proteomes" id="UP001249020">
    <property type="component" value="Unassembled WGS sequence"/>
</dbReference>
<name>A0AAW8R8A6_9ALTE</name>
<evidence type="ECO:0000313" key="3">
    <source>
        <dbReference type="Proteomes" id="UP001249020"/>
    </source>
</evidence>
<feature type="chain" id="PRO_5043443394" description="Lipoprotein" evidence="1">
    <location>
        <begin position="22"/>
        <end position="178"/>
    </location>
</feature>
<feature type="signal peptide" evidence="1">
    <location>
        <begin position="1"/>
        <end position="21"/>
    </location>
</feature>
<dbReference type="EMBL" id="JAVRIE010000011">
    <property type="protein sequence ID" value="MDT0584346.1"/>
    <property type="molecule type" value="Genomic_DNA"/>
</dbReference>
<protein>
    <recommendedName>
        <fullName evidence="4">Lipoprotein</fullName>
    </recommendedName>
</protein>
<keyword evidence="3" id="KW-1185">Reference proteome</keyword>
<gene>
    <name evidence="2" type="ORF">RM544_17485</name>
</gene>
<evidence type="ECO:0000313" key="2">
    <source>
        <dbReference type="EMBL" id="MDT0584346.1"/>
    </source>
</evidence>
<dbReference type="AlphaFoldDB" id="A0AAW8R8A6"/>
<evidence type="ECO:0008006" key="4">
    <source>
        <dbReference type="Google" id="ProtNLM"/>
    </source>
</evidence>
<proteinExistence type="predicted"/>
<dbReference type="PROSITE" id="PS51257">
    <property type="entry name" value="PROKAR_LIPOPROTEIN"/>
    <property type="match status" value="1"/>
</dbReference>
<keyword evidence="1" id="KW-0732">Signal</keyword>
<sequence length="178" mass="19961">MKTLRQVLSIAVLALAISACANYNYPSQVQLGETLPEAKGQSLEGEIVIIPKDFAGEMTLLLFGYKQDSQFDIDRWLIGLDMTETPVNVYEIPTIQGMAPRMFSGFIDEGMRKGIPKELWKGVITVYEDGDQIQRYTGNQNPNNARVMLLDAEGKILYFYDRGFSVDALKAVRNLVKS</sequence>
<accession>A0AAW8R8A6</accession>
<comment type="caution">
    <text evidence="2">The sequence shown here is derived from an EMBL/GenBank/DDBJ whole genome shotgun (WGS) entry which is preliminary data.</text>
</comment>
<organism evidence="2 3">
    <name type="scientific">Brumicola blandensis</name>
    <dbReference type="NCBI Taxonomy" id="3075611"/>
    <lineage>
        <taxon>Bacteria</taxon>
        <taxon>Pseudomonadati</taxon>
        <taxon>Pseudomonadota</taxon>
        <taxon>Gammaproteobacteria</taxon>
        <taxon>Alteromonadales</taxon>
        <taxon>Alteromonadaceae</taxon>
        <taxon>Brumicola</taxon>
    </lineage>
</organism>
<evidence type="ECO:0000256" key="1">
    <source>
        <dbReference type="SAM" id="SignalP"/>
    </source>
</evidence>